<keyword evidence="2" id="KW-1185">Reference proteome</keyword>
<organism evidence="1 2">
    <name type="scientific">Aggregatimonas sangjinii</name>
    <dbReference type="NCBI Taxonomy" id="2583587"/>
    <lineage>
        <taxon>Bacteria</taxon>
        <taxon>Pseudomonadati</taxon>
        <taxon>Bacteroidota</taxon>
        <taxon>Flavobacteriia</taxon>
        <taxon>Flavobacteriales</taxon>
        <taxon>Flavobacteriaceae</taxon>
        <taxon>Aggregatimonas</taxon>
    </lineage>
</organism>
<dbReference type="InterPro" id="IPR046037">
    <property type="entry name" value="DUF5995"/>
</dbReference>
<protein>
    <submittedName>
        <fullName evidence="1">Uncharacterized protein</fullName>
    </submittedName>
</protein>
<reference evidence="1 2" key="1">
    <citation type="submission" date="2019-05" db="EMBL/GenBank/DDBJ databases">
        <title>Genome sequencing of F202Z8.</title>
        <authorList>
            <person name="Kwon Y.M."/>
        </authorList>
    </citation>
    <scope>NUCLEOTIDE SEQUENCE [LARGE SCALE GENOMIC DNA]</scope>
    <source>
        <strain evidence="1 2">F202Z8</strain>
    </source>
</reference>
<sequence length="252" mass="28902">MSRATTIQEVLKQLDTIIADAIAKNNRLGLFAYVYRRTTAEILQEVQSGSFEDNELLEELDVAFANLYLDAYRNYQHKEPICKSWEFAFVNKEEPLSILQHILMGMNAHINLDLAIATGQVMRGKDIVSIQNDFDKVNDILFGIVNEMQDKLSRVSRLMFLLDIVGKNSDEKIIDFSMRKARQQSWNNANLLWGLGPEHQELAMQTIDGAVLKISKFIKSPRSRIIRFVLRMIRKFEDKNVGGIISKLRAVP</sequence>
<dbReference type="KEGG" id="asag:FGM00_19625"/>
<name>A0A5B7SYR1_9FLAO</name>
<dbReference type="Pfam" id="PF19458">
    <property type="entry name" value="DUF5995"/>
    <property type="match status" value="1"/>
</dbReference>
<dbReference type="Proteomes" id="UP000310017">
    <property type="component" value="Chromosome"/>
</dbReference>
<dbReference type="OrthoDB" id="583431at2"/>
<evidence type="ECO:0000313" key="1">
    <source>
        <dbReference type="EMBL" id="QCX02218.1"/>
    </source>
</evidence>
<proteinExistence type="predicted"/>
<evidence type="ECO:0000313" key="2">
    <source>
        <dbReference type="Proteomes" id="UP000310017"/>
    </source>
</evidence>
<dbReference type="AlphaFoldDB" id="A0A5B7SYR1"/>
<dbReference type="RefSeq" id="WP_138854554.1">
    <property type="nucleotide sequence ID" value="NZ_CP040710.1"/>
</dbReference>
<dbReference type="EMBL" id="CP040710">
    <property type="protein sequence ID" value="QCX02218.1"/>
    <property type="molecule type" value="Genomic_DNA"/>
</dbReference>
<gene>
    <name evidence="1" type="ORF">FGM00_19625</name>
</gene>
<accession>A0A5B7SYR1</accession>